<dbReference type="InterPro" id="IPR054593">
    <property type="entry name" value="Beta-mannosidase-like_N2"/>
</dbReference>
<evidence type="ECO:0000256" key="2">
    <source>
        <dbReference type="ARBA" id="ARBA00022801"/>
    </source>
</evidence>
<evidence type="ECO:0000259" key="5">
    <source>
        <dbReference type="PROSITE" id="PS50022"/>
    </source>
</evidence>
<evidence type="ECO:0000256" key="4">
    <source>
        <dbReference type="SAM" id="SignalP"/>
    </source>
</evidence>
<feature type="signal peptide" evidence="4">
    <location>
        <begin position="1"/>
        <end position="24"/>
    </location>
</feature>
<dbReference type="Pfam" id="PF02836">
    <property type="entry name" value="Glyco_hydro_2_C"/>
    <property type="match status" value="1"/>
</dbReference>
<dbReference type="Gene3D" id="2.60.120.260">
    <property type="entry name" value="Galactose-binding domain-like"/>
    <property type="match status" value="2"/>
</dbReference>
<keyword evidence="4" id="KW-0732">Signal</keyword>
<organism evidence="6 7">
    <name type="scientific">Alistipes finegoldii</name>
    <dbReference type="NCBI Taxonomy" id="214856"/>
    <lineage>
        <taxon>Bacteria</taxon>
        <taxon>Pseudomonadati</taxon>
        <taxon>Bacteroidota</taxon>
        <taxon>Bacteroidia</taxon>
        <taxon>Bacteroidales</taxon>
        <taxon>Rikenellaceae</taxon>
        <taxon>Alistipes</taxon>
    </lineage>
</organism>
<dbReference type="RefSeq" id="WP_244076105.1">
    <property type="nucleotide sequence ID" value="NZ_AP025581.1"/>
</dbReference>
<dbReference type="GO" id="GO:0004553">
    <property type="term" value="F:hydrolase activity, hydrolyzing O-glycosyl compounds"/>
    <property type="evidence" value="ECO:0007669"/>
    <property type="project" value="InterPro"/>
</dbReference>
<dbReference type="Pfam" id="PF22666">
    <property type="entry name" value="Glyco_hydro_2_N2"/>
    <property type="match status" value="1"/>
</dbReference>
<protein>
    <submittedName>
        <fullName evidence="6">Beta-mannosidase</fullName>
    </submittedName>
</protein>
<feature type="chain" id="PRO_5041351175" evidence="4">
    <location>
        <begin position="25"/>
        <end position="984"/>
    </location>
</feature>
<dbReference type="Pfam" id="PF00754">
    <property type="entry name" value="F5_F8_type_C"/>
    <property type="match status" value="1"/>
</dbReference>
<feature type="domain" description="F5/8 type C" evidence="5">
    <location>
        <begin position="708"/>
        <end position="843"/>
    </location>
</feature>
<evidence type="ECO:0000313" key="7">
    <source>
        <dbReference type="Proteomes" id="UP001055105"/>
    </source>
</evidence>
<dbReference type="SUPFAM" id="SSF49785">
    <property type="entry name" value="Galactose-binding domain-like"/>
    <property type="match status" value="2"/>
</dbReference>
<dbReference type="InterPro" id="IPR006102">
    <property type="entry name" value="Ig-like_GH2"/>
</dbReference>
<dbReference type="InterPro" id="IPR043534">
    <property type="entry name" value="EBDG/EBM"/>
</dbReference>
<keyword evidence="3" id="KW-0326">Glycosidase</keyword>
<comment type="similarity">
    <text evidence="1">Belongs to the glycosyl hydrolase 2 family.</text>
</comment>
<proteinExistence type="inferred from homology"/>
<dbReference type="PANTHER" id="PTHR43536">
    <property type="entry name" value="MANNOSYLGLYCOPROTEIN ENDO-BETA-MANNOSIDASE"/>
    <property type="match status" value="1"/>
</dbReference>
<name>A0AA37KLH5_9BACT</name>
<dbReference type="PANTHER" id="PTHR43536:SF1">
    <property type="entry name" value="MANNOSYLGLYCOPROTEIN ENDO-BETA-MANNOSIDASE"/>
    <property type="match status" value="1"/>
</dbReference>
<dbReference type="InterPro" id="IPR000421">
    <property type="entry name" value="FA58C"/>
</dbReference>
<evidence type="ECO:0000256" key="3">
    <source>
        <dbReference type="ARBA" id="ARBA00023295"/>
    </source>
</evidence>
<dbReference type="GO" id="GO:0005975">
    <property type="term" value="P:carbohydrate metabolic process"/>
    <property type="evidence" value="ECO:0007669"/>
    <property type="project" value="InterPro"/>
</dbReference>
<dbReference type="InterPro" id="IPR041351">
    <property type="entry name" value="Ig_GlcNase"/>
</dbReference>
<dbReference type="SUPFAM" id="SSF49303">
    <property type="entry name" value="beta-Galactosidase/glucuronidase domain"/>
    <property type="match status" value="3"/>
</dbReference>
<keyword evidence="2" id="KW-0378">Hydrolase</keyword>
<dbReference type="InterPro" id="IPR006103">
    <property type="entry name" value="Glyco_hydro_2_cat"/>
</dbReference>
<dbReference type="Pfam" id="PF00703">
    <property type="entry name" value="Glyco_hydro_2"/>
    <property type="match status" value="1"/>
</dbReference>
<comment type="caution">
    <text evidence="6">The sequence shown here is derived from an EMBL/GenBank/DDBJ whole genome shotgun (WGS) entry which is preliminary data.</text>
</comment>
<dbReference type="InterPro" id="IPR036156">
    <property type="entry name" value="Beta-gal/glucu_dom_sf"/>
</dbReference>
<dbReference type="PROSITE" id="PS50022">
    <property type="entry name" value="FA58C_3"/>
    <property type="match status" value="1"/>
</dbReference>
<dbReference type="Pfam" id="PF18368">
    <property type="entry name" value="Ig_GlcNase"/>
    <property type="match status" value="1"/>
</dbReference>
<sequence length="984" mass="112135">MKINNLARGFLFAASLCGSMTLHAQTWSLNSDNPAVKWYVAPAGAAYGSPDTAPPAPEERLEWTEATVPGTVFASYVDAGKEKDPNFGDNIHQVDRSKYDREYWYRTEFEVPAELDKELLWLNFRGINRKGTIFLNGTRLGELDGFMHRGRFDVTKIVRRSGKNTLAVLVDIPRGSLGNNASPTYICSAGWDWMPYVPGLNSGITDKVYLSTSNALTLADPWIRSELPSTARADVSIRLGVRNDSEQYASGEVSGVIMPGDIRFSTRVNVEPGRTAEVRFDKSECPALSIDDPLLWWPNGYGEPNLYTCDLTVEIDGKPSDTQRITFGLKKYDYDTKDGVFHLWINDRRIFVKGANWGLSEYMLRCRGEEYFTKVRLHKEMNFNMIRNWLGTTTDEEFYEACDKYGIMVWDDFWLNSNPILPDDIHAFNYNAVEKIKRLRNHPSIAVWCGNNEGWPEPPLDTYLRENVRVFDGGERYYQSNSHEGHLSGSGPWGAYDPRYYFTYYPYPYNKVGTPGWGFRTEIGTAVFVNAESFRKFIPEDKLWPRNEMWNLHYFGQQAFNGLPDQYERMLNERYGKAADIDDFCRKAQLLNIESNQALYEGWLDHMWEDASGIMTWMGQSAYPSLVWQTYDYYYDLTGAYWGCKRACEPLHILWNPVTNDVKITNTTSQTYEGLTATAEVFNTDGRRVDALTGTATVNSAPNTALRCFTIPFYKNVENIARGKRVVASSTDAGSPEEIVDGSEFTRWGSRYSDHEWIYIDLGSRMNVYGVGLNWENAFGKEFKIQISDDAEHWTDAAHERTGKAGKQDIFFDDVKGRYVKVQGIRRGTGYGYSLYEMKVYGGEEHQAGLSDVHLIRLTLRDAEGRVVDRNTYWRGLKRTDFTALNTLPAPRLKVQQKGRTEGGKYVAEVKVTNLASSPAVSFATWVQLRHPRSGERILPALYDDNYFMLRPGETQTVHVEFDKELLGDAAQPVVSVTPYNDGR</sequence>
<dbReference type="InterPro" id="IPR017853">
    <property type="entry name" value="GH"/>
</dbReference>
<dbReference type="Proteomes" id="UP001055105">
    <property type="component" value="Unassembled WGS sequence"/>
</dbReference>
<gene>
    <name evidence="6" type="ORF">CE91St16_06730</name>
</gene>
<dbReference type="InterPro" id="IPR008979">
    <property type="entry name" value="Galactose-bd-like_sf"/>
</dbReference>
<dbReference type="SUPFAM" id="SSF51445">
    <property type="entry name" value="(Trans)glycosidases"/>
    <property type="match status" value="1"/>
</dbReference>
<dbReference type="EMBL" id="BQOL01000001">
    <property type="protein sequence ID" value="GKI17765.1"/>
    <property type="molecule type" value="Genomic_DNA"/>
</dbReference>
<dbReference type="Gene3D" id="2.60.40.10">
    <property type="entry name" value="Immunoglobulins"/>
    <property type="match status" value="4"/>
</dbReference>
<dbReference type="InterPro" id="IPR013783">
    <property type="entry name" value="Ig-like_fold"/>
</dbReference>
<dbReference type="Gene3D" id="3.20.20.80">
    <property type="entry name" value="Glycosidases"/>
    <property type="match status" value="1"/>
</dbReference>
<evidence type="ECO:0000256" key="1">
    <source>
        <dbReference type="ARBA" id="ARBA00007401"/>
    </source>
</evidence>
<reference evidence="6" key="1">
    <citation type="submission" date="2022-01" db="EMBL/GenBank/DDBJ databases">
        <title>Novel bile acid biosynthetic pathways are enriched in the microbiome of centenarians.</title>
        <authorList>
            <person name="Sato Y."/>
            <person name="Atarashi K."/>
            <person name="Plichta R.D."/>
            <person name="Arai Y."/>
            <person name="Sasajima S."/>
            <person name="Kearney M.S."/>
            <person name="Suda W."/>
            <person name="Takeshita K."/>
            <person name="Sasaki T."/>
            <person name="Okamoto S."/>
            <person name="Skelly N.A."/>
            <person name="Okamura Y."/>
            <person name="Vlamakis H."/>
            <person name="Li Y."/>
            <person name="Tanoue T."/>
            <person name="Takei H."/>
            <person name="Nittono H."/>
            <person name="Narushima S."/>
            <person name="Irie J."/>
            <person name="Itoh H."/>
            <person name="Moriya K."/>
            <person name="Sugiura Y."/>
            <person name="Suematsu M."/>
            <person name="Moritoki N."/>
            <person name="Shibata S."/>
            <person name="Littman R.D."/>
            <person name="Fischbach A.M."/>
            <person name="Uwamino Y."/>
            <person name="Inoue T."/>
            <person name="Honda A."/>
            <person name="Hattori M."/>
            <person name="Murai T."/>
            <person name="Xavier J.R."/>
            <person name="Hirose N."/>
            <person name="Honda K."/>
        </authorList>
    </citation>
    <scope>NUCLEOTIDE SEQUENCE</scope>
    <source>
        <strain evidence="6">CE91-St16</strain>
    </source>
</reference>
<evidence type="ECO:0000313" key="6">
    <source>
        <dbReference type="EMBL" id="GKI17765.1"/>
    </source>
</evidence>
<accession>A0AA37KLH5</accession>
<dbReference type="AlphaFoldDB" id="A0AA37KLH5"/>